<protein>
    <submittedName>
        <fullName evidence="1">Uncharacterized protein</fullName>
    </submittedName>
</protein>
<reference evidence="1" key="3">
    <citation type="submission" date="2025-09" db="UniProtKB">
        <authorList>
            <consortium name="Ensembl"/>
        </authorList>
    </citation>
    <scope>IDENTIFICATION</scope>
</reference>
<accession>A0A8U8CDV7</accession>
<organism evidence="1 2">
    <name type="scientific">Geospiza parvula</name>
    <name type="common">Small tree-finch</name>
    <name type="synonym">Camarhynchus parvulus</name>
    <dbReference type="NCBI Taxonomy" id="87175"/>
    <lineage>
        <taxon>Eukaryota</taxon>
        <taxon>Metazoa</taxon>
        <taxon>Chordata</taxon>
        <taxon>Craniata</taxon>
        <taxon>Vertebrata</taxon>
        <taxon>Euteleostomi</taxon>
        <taxon>Archelosauria</taxon>
        <taxon>Archosauria</taxon>
        <taxon>Dinosauria</taxon>
        <taxon>Saurischia</taxon>
        <taxon>Theropoda</taxon>
        <taxon>Coelurosauria</taxon>
        <taxon>Aves</taxon>
        <taxon>Neognathae</taxon>
        <taxon>Neoaves</taxon>
        <taxon>Telluraves</taxon>
        <taxon>Australaves</taxon>
        <taxon>Passeriformes</taxon>
        <taxon>Thraupidae</taxon>
        <taxon>Camarhynchus</taxon>
    </lineage>
</organism>
<keyword evidence="2" id="KW-1185">Reference proteome</keyword>
<reference evidence="1" key="2">
    <citation type="submission" date="2025-08" db="UniProtKB">
        <authorList>
            <consortium name="Ensembl"/>
        </authorList>
    </citation>
    <scope>IDENTIFICATION</scope>
</reference>
<reference evidence="1" key="1">
    <citation type="submission" date="2020-02" db="EMBL/GenBank/DDBJ databases">
        <authorList>
            <person name="Enbody D E."/>
            <person name="Pettersson E M."/>
        </authorList>
    </citation>
    <scope>NUCLEOTIDE SEQUENCE [LARGE SCALE GENOMIC DNA]</scope>
</reference>
<proteinExistence type="predicted"/>
<accession>A0A8C3N742</accession>
<dbReference type="Ensembl" id="ENSCPVT00000017649.2">
    <property type="protein sequence ID" value="ENSCPVP00000016894.2"/>
    <property type="gene ID" value="ENSCPVG00000012350.2"/>
</dbReference>
<dbReference type="Proteomes" id="UP000694382">
    <property type="component" value="Chromosome 10"/>
</dbReference>
<evidence type="ECO:0000313" key="1">
    <source>
        <dbReference type="Ensembl" id="ENSCPVP00000016894.2"/>
    </source>
</evidence>
<name>A0A8C3N742_GEOPR</name>
<dbReference type="AlphaFoldDB" id="A0A8C3N742"/>
<sequence length="154" mass="17214">APMECQTRALGASLALLCCCKDHLYREVQGISNHKIIESKTAASSGNKEESLICGGRKKDPLCVLITFGYVQTLLAFHGEGVFCYPKLQHYPWSKILGKACNIILGARFWERSALQCIDIFPCLCKQGAFQVTQVLQCNNKVKLEKKKLYTLNN</sequence>
<evidence type="ECO:0000313" key="2">
    <source>
        <dbReference type="Proteomes" id="UP000694382"/>
    </source>
</evidence>